<dbReference type="Gene3D" id="1.20.1260.100">
    <property type="entry name" value="TspO/MBR protein"/>
    <property type="match status" value="1"/>
</dbReference>
<evidence type="ECO:0000256" key="5">
    <source>
        <dbReference type="ARBA" id="ARBA00023136"/>
    </source>
</evidence>
<protein>
    <submittedName>
        <fullName evidence="7">Tryptophan-rich sensory protein</fullName>
    </submittedName>
</protein>
<feature type="transmembrane region" description="Helical" evidence="6">
    <location>
        <begin position="225"/>
        <end position="244"/>
    </location>
</feature>
<reference evidence="7 8" key="1">
    <citation type="submission" date="2021-05" db="EMBL/GenBank/DDBJ databases">
        <title>A Polyphasic approach of four new species of the genus Ohtaekwangia: Ohtaekwangia histidinii sp. nov., Ohtaekwangia cretensis sp. nov., Ohtaekwangia indiensis sp. nov., Ohtaekwangia reichenbachii sp. nov. from diverse environment.</title>
        <authorList>
            <person name="Octaviana S."/>
        </authorList>
    </citation>
    <scope>NUCLEOTIDE SEQUENCE [LARGE SCALE GENOMIC DNA]</scope>
    <source>
        <strain evidence="7 8">PWU5</strain>
    </source>
</reference>
<keyword evidence="5 6" id="KW-0472">Membrane</keyword>
<organism evidence="7 8">
    <name type="scientific">Dawidia cretensis</name>
    <dbReference type="NCBI Taxonomy" id="2782350"/>
    <lineage>
        <taxon>Bacteria</taxon>
        <taxon>Pseudomonadati</taxon>
        <taxon>Bacteroidota</taxon>
        <taxon>Cytophagia</taxon>
        <taxon>Cytophagales</taxon>
        <taxon>Chryseotaleaceae</taxon>
        <taxon>Dawidia</taxon>
    </lineage>
</organism>
<proteinExistence type="inferred from homology"/>
<feature type="transmembrane region" description="Helical" evidence="6">
    <location>
        <begin position="176"/>
        <end position="194"/>
    </location>
</feature>
<dbReference type="Proteomes" id="UP001319080">
    <property type="component" value="Unassembled WGS sequence"/>
</dbReference>
<keyword evidence="3 6" id="KW-0812">Transmembrane</keyword>
<feature type="transmembrane region" description="Helical" evidence="6">
    <location>
        <begin position="83"/>
        <end position="103"/>
    </location>
</feature>
<dbReference type="EMBL" id="JAHESE010000001">
    <property type="protein sequence ID" value="MBT1707101.1"/>
    <property type="molecule type" value="Genomic_DNA"/>
</dbReference>
<dbReference type="AlphaFoldDB" id="A0AAP2DTG4"/>
<dbReference type="PANTHER" id="PTHR33802">
    <property type="entry name" value="SI:CH211-161H7.5-RELATED"/>
    <property type="match status" value="1"/>
</dbReference>
<dbReference type="InterPro" id="IPR038330">
    <property type="entry name" value="TspO/MBR-related_sf"/>
</dbReference>
<evidence type="ECO:0000256" key="6">
    <source>
        <dbReference type="SAM" id="Phobius"/>
    </source>
</evidence>
<keyword evidence="8" id="KW-1185">Reference proteome</keyword>
<dbReference type="RefSeq" id="WP_254082677.1">
    <property type="nucleotide sequence ID" value="NZ_JAHESE010000001.1"/>
</dbReference>
<comment type="caution">
    <text evidence="7">The sequence shown here is derived from an EMBL/GenBank/DDBJ whole genome shotgun (WGS) entry which is preliminary data.</text>
</comment>
<feature type="transmembrane region" description="Helical" evidence="6">
    <location>
        <begin position="144"/>
        <end position="164"/>
    </location>
</feature>
<feature type="transmembrane region" description="Helical" evidence="6">
    <location>
        <begin position="53"/>
        <end position="71"/>
    </location>
</feature>
<feature type="transmembrane region" description="Helical" evidence="6">
    <location>
        <begin position="109"/>
        <end position="132"/>
    </location>
</feature>
<dbReference type="GO" id="GO:0016020">
    <property type="term" value="C:membrane"/>
    <property type="evidence" value="ECO:0007669"/>
    <property type="project" value="UniProtKB-SubCell"/>
</dbReference>
<dbReference type="InterPro" id="IPR004307">
    <property type="entry name" value="TspO_MBR"/>
</dbReference>
<evidence type="ECO:0000313" key="7">
    <source>
        <dbReference type="EMBL" id="MBT1707101.1"/>
    </source>
</evidence>
<evidence type="ECO:0000256" key="1">
    <source>
        <dbReference type="ARBA" id="ARBA00004141"/>
    </source>
</evidence>
<dbReference type="PANTHER" id="PTHR33802:SF1">
    <property type="entry name" value="XK-RELATED PROTEIN"/>
    <property type="match status" value="1"/>
</dbReference>
<sequence>MSKQKLLAGLAIVSFAGTIVVNALANLLPINGLNTGQVSDRYPSLFTPDGTTFLIWNVIYLLLAGFVILAWNRRHLSVVQQVLPWFIGTSVLNMTWILVWHYLFIEVSMLIMLMLLTVLARIFVTIYGARLADWKEKTFIRLSFVCYLAWICVATIANAAALLVSIRWQGGPLSPQAWTVVMMIVAASLAFFMAWRYQAPAFILVVMWALLGIYLRWRHTEFTGLIYTAMVLVLALGAAFIALFRKTGEVNTGRA</sequence>
<gene>
    <name evidence="7" type="ORF">KK062_02645</name>
</gene>
<keyword evidence="4 6" id="KW-1133">Transmembrane helix</keyword>
<accession>A0AAP2DTG4</accession>
<evidence type="ECO:0000313" key="8">
    <source>
        <dbReference type="Proteomes" id="UP001319080"/>
    </source>
</evidence>
<comment type="subcellular location">
    <subcellularLocation>
        <location evidence="1">Membrane</location>
        <topology evidence="1">Multi-pass membrane protein</topology>
    </subcellularLocation>
</comment>
<name>A0AAP2DTG4_9BACT</name>
<dbReference type="Pfam" id="PF03073">
    <property type="entry name" value="TspO_MBR"/>
    <property type="match status" value="1"/>
</dbReference>
<feature type="transmembrane region" description="Helical" evidence="6">
    <location>
        <begin position="201"/>
        <end position="219"/>
    </location>
</feature>
<evidence type="ECO:0000256" key="3">
    <source>
        <dbReference type="ARBA" id="ARBA00022692"/>
    </source>
</evidence>
<evidence type="ECO:0000256" key="2">
    <source>
        <dbReference type="ARBA" id="ARBA00007524"/>
    </source>
</evidence>
<evidence type="ECO:0000256" key="4">
    <source>
        <dbReference type="ARBA" id="ARBA00022989"/>
    </source>
</evidence>
<comment type="similarity">
    <text evidence="2">Belongs to the TspO/BZRP family.</text>
</comment>